<dbReference type="Proteomes" id="UP000323011">
    <property type="component" value="Unassembled WGS sequence"/>
</dbReference>
<accession>A0A5A8E219</accession>
<keyword evidence="7" id="KW-1185">Reference proteome</keyword>
<keyword evidence="1" id="KW-1133">Transmembrane helix</keyword>
<feature type="domain" description="EamA" evidence="3">
    <location>
        <begin position="60"/>
        <end position="156"/>
    </location>
</feature>
<evidence type="ECO:0000256" key="2">
    <source>
        <dbReference type="SAM" id="SignalP"/>
    </source>
</evidence>
<dbReference type="Proteomes" id="UP000325113">
    <property type="component" value="Unassembled WGS sequence"/>
</dbReference>
<feature type="transmembrane region" description="Helical" evidence="1">
    <location>
        <begin position="302"/>
        <end position="324"/>
    </location>
</feature>
<dbReference type="PANTHER" id="PTHR13146:SF0">
    <property type="entry name" value="SOLUTE CARRIER FAMILY 35 MEMBER F6"/>
    <property type="match status" value="1"/>
</dbReference>
<dbReference type="GO" id="GO:0016020">
    <property type="term" value="C:membrane"/>
    <property type="evidence" value="ECO:0007669"/>
    <property type="project" value="InterPro"/>
</dbReference>
<reference evidence="7 8" key="1">
    <citation type="submission" date="2019-07" db="EMBL/GenBank/DDBJ databases">
        <title>Genomes of Cafeteria roenbergensis.</title>
        <authorList>
            <person name="Fischer M.G."/>
            <person name="Hackl T."/>
            <person name="Roman M."/>
        </authorList>
    </citation>
    <scope>NUCLEOTIDE SEQUENCE [LARGE SCALE GENOMIC DNA]</scope>
    <source>
        <strain evidence="4 7">BVI</strain>
        <strain evidence="5 9">Cflag</strain>
        <strain evidence="6 8">RCC970-E3</strain>
    </source>
</reference>
<feature type="transmembrane region" description="Helical" evidence="1">
    <location>
        <begin position="51"/>
        <end position="72"/>
    </location>
</feature>
<feature type="transmembrane region" description="Helical" evidence="1">
    <location>
        <begin position="269"/>
        <end position="290"/>
    </location>
</feature>
<feature type="transmembrane region" description="Helical" evidence="1">
    <location>
        <begin position="141"/>
        <end position="163"/>
    </location>
</feature>
<evidence type="ECO:0000313" key="8">
    <source>
        <dbReference type="Proteomes" id="UP000324907"/>
    </source>
</evidence>
<evidence type="ECO:0000259" key="3">
    <source>
        <dbReference type="Pfam" id="PF00892"/>
    </source>
</evidence>
<name>A0A5A8E219_CAFRO</name>
<feature type="transmembrane region" description="Helical" evidence="1">
    <location>
        <begin position="207"/>
        <end position="232"/>
    </location>
</feature>
<evidence type="ECO:0000313" key="7">
    <source>
        <dbReference type="Proteomes" id="UP000323011"/>
    </source>
</evidence>
<evidence type="ECO:0000313" key="5">
    <source>
        <dbReference type="EMBL" id="KAA0163616.1"/>
    </source>
</evidence>
<feature type="chain" id="PRO_5033845732" description="EamA domain-containing protein" evidence="2">
    <location>
        <begin position="22"/>
        <end position="427"/>
    </location>
</feature>
<dbReference type="PANTHER" id="PTHR13146">
    <property type="match status" value="1"/>
</dbReference>
<dbReference type="InterPro" id="IPR037185">
    <property type="entry name" value="EmrE-like"/>
</dbReference>
<evidence type="ECO:0000256" key="1">
    <source>
        <dbReference type="SAM" id="Phobius"/>
    </source>
</evidence>
<dbReference type="EMBL" id="VLTL01000004">
    <property type="protein sequence ID" value="KAA0171802.1"/>
    <property type="molecule type" value="Genomic_DNA"/>
</dbReference>
<dbReference type="InterPro" id="IPR000620">
    <property type="entry name" value="EamA_dom"/>
</dbReference>
<organism evidence="6 8">
    <name type="scientific">Cafeteria roenbergensis</name>
    <name type="common">Marine flagellate</name>
    <dbReference type="NCBI Taxonomy" id="33653"/>
    <lineage>
        <taxon>Eukaryota</taxon>
        <taxon>Sar</taxon>
        <taxon>Stramenopiles</taxon>
        <taxon>Bigyra</taxon>
        <taxon>Opalozoa</taxon>
        <taxon>Bicosoecida</taxon>
        <taxon>Cafeteriaceae</taxon>
        <taxon>Cafeteria</taxon>
    </lineage>
</organism>
<sequence length="427" mass="45909">MKTYFHYFLALGMLITGSVNTLSTKWADQQCAVGAYGDHKHLFVHPFVQSAGMFLGEALCLVAFLLLIWRAAATKTPLDRAKPFNRLLLAIPAAHDMCATSVMYIGLALTTASAFQMLRGSVVIFTALFSVIFLKRKQYLFHWIGVVLVALGCVCVGVAGLVSTNKAQQDDYPNMTIGNIIIIVAQIIVASQMVIEERLVSGFDIPALEVVGFEGLWGMILLSLALIAMFYIPKPAVFCPTVEGNCGAKCNMDHFEDPIDAFAQMGNNVIIPIATLGNVLSIAGFNFFGISVTKHLNAATRMVLDSVRTIVIWAVSVAVGWDVIHLDDPGFWTQLAGFFILLLGTVVYNSIVRIPYVWYPEEDAATKATAINAGGMGDEMEGGLLEGDALAGEPVGAESPAFGLAGQSAFANTPSGVMGRASLIKKR</sequence>
<keyword evidence="1" id="KW-0812">Transmembrane</keyword>
<proteinExistence type="predicted"/>
<dbReference type="Pfam" id="PF00892">
    <property type="entry name" value="EamA"/>
    <property type="match status" value="1"/>
</dbReference>
<dbReference type="Proteomes" id="UP000324907">
    <property type="component" value="Unassembled WGS sequence"/>
</dbReference>
<dbReference type="SUPFAM" id="SSF103481">
    <property type="entry name" value="Multidrug resistance efflux transporter EmrE"/>
    <property type="match status" value="1"/>
</dbReference>
<gene>
    <name evidence="6" type="ORF">FNF28_00438</name>
    <name evidence="4" type="ORF">FNF29_01408</name>
    <name evidence="5" type="ORF">FNF31_02777</name>
</gene>
<dbReference type="EMBL" id="VLTN01000005">
    <property type="protein sequence ID" value="KAA0155989.1"/>
    <property type="molecule type" value="Genomic_DNA"/>
</dbReference>
<feature type="transmembrane region" description="Helical" evidence="1">
    <location>
        <begin position="113"/>
        <end position="134"/>
    </location>
</feature>
<dbReference type="EMBL" id="VLTM01000021">
    <property type="protein sequence ID" value="KAA0163616.1"/>
    <property type="molecule type" value="Genomic_DNA"/>
</dbReference>
<protein>
    <recommendedName>
        <fullName evidence="3">EamA domain-containing protein</fullName>
    </recommendedName>
</protein>
<keyword evidence="1" id="KW-0472">Membrane</keyword>
<feature type="transmembrane region" description="Helical" evidence="1">
    <location>
        <begin position="84"/>
        <end position="107"/>
    </location>
</feature>
<feature type="signal peptide" evidence="2">
    <location>
        <begin position="1"/>
        <end position="21"/>
    </location>
</feature>
<feature type="transmembrane region" description="Helical" evidence="1">
    <location>
        <begin position="175"/>
        <end position="195"/>
    </location>
</feature>
<evidence type="ECO:0000313" key="9">
    <source>
        <dbReference type="Proteomes" id="UP000325113"/>
    </source>
</evidence>
<comment type="caution">
    <text evidence="6">The sequence shown here is derived from an EMBL/GenBank/DDBJ whole genome shotgun (WGS) entry which is preliminary data.</text>
</comment>
<dbReference type="OMA" id="RVEYDNQ"/>
<evidence type="ECO:0000313" key="6">
    <source>
        <dbReference type="EMBL" id="KAA0171802.1"/>
    </source>
</evidence>
<dbReference type="AlphaFoldDB" id="A0A5A8E219"/>
<feature type="transmembrane region" description="Helical" evidence="1">
    <location>
        <begin position="330"/>
        <end position="351"/>
    </location>
</feature>
<evidence type="ECO:0000313" key="4">
    <source>
        <dbReference type="EMBL" id="KAA0155989.1"/>
    </source>
</evidence>
<keyword evidence="2" id="KW-0732">Signal</keyword>